<dbReference type="CTD" id="8229483"/>
<feature type="coiled-coil region" evidence="1">
    <location>
        <begin position="493"/>
        <end position="520"/>
    </location>
</feature>
<reference evidence="3" key="3">
    <citation type="submission" date="2020-05" db="UniProtKB">
        <authorList>
            <consortium name="EnsemblMetazoa"/>
        </authorList>
    </citation>
    <scope>IDENTIFICATION</scope>
    <source>
        <strain evidence="3">USDA</strain>
    </source>
</reference>
<protein>
    <submittedName>
        <fullName evidence="2 3">Protein NUF1, putative</fullName>
    </submittedName>
</protein>
<proteinExistence type="predicted"/>
<accession>E0VL37</accession>
<keyword evidence="1" id="KW-0175">Coiled coil</keyword>
<dbReference type="STRING" id="121224.E0VL37"/>
<dbReference type="InParanoid" id="E0VL37"/>
<evidence type="ECO:0000313" key="3">
    <source>
        <dbReference type="EnsemblMetazoa" id="PHUM280610-PA"/>
    </source>
</evidence>
<dbReference type="HOGENOM" id="CLU_296527_0_0_1"/>
<sequence>MAGMEYGNLIPRPKTCNISNRVKKKYLTCGRKIREEELKIYNLNLLNAYKIPKPLKTLEDCKNYWKKEKIEEENLMRRRKKKLRPYSHTINSKINYDWKSERLFVPETDAALPGKSVTDDLDPDFFKIVSGRPIKENSKKNKKKYLQDLRDCFLTKLKTGYCYDEIYLLDELYKREKNIQDEINENLIKLNQNFDDFLKNDYVTSQNLLKKCQNEMKISDEKLQTLIKYKNIYKELESDLIFLDKQWKKYKMYQKFLFLISPTEWRKENDPNYENENQIGKTVSDPCLFNAFRENPENLKNNDIDEKIKSLAEEINNYRSPKLYFTHPEQILSIITNIEKNNLKFLIQTTELDFPANRALMVEKAKNRLDKNQKYLEDELKYIKELIREEEENYERKEKKIKEIIYGFFRNHIMNDEYLNVSALVEDAYEEIIGSSAAAATNTQHNPNLIKMLKEIELHYENVVLELDFQPNDIMIETSRKFYKKQKSEMAEAKHAEKEVKRMNRLLKKLSNALRSQKKKVLERKIVGRSQPPEEKLKKIKLPKILTKEERENFFFFDHVNSQYVDDASNLCTTRLHGSLEKLRKRQANIKSTAFIDLTGYALHQTLRNLPLDMYVTDIKVRTPRVGDWVRIEKCQFSNRDNKMTAKILFNDLTVSGTVQLLDDTQTLKSSLHSIPREFCKMSLRLQRAGLGINAFPTKARSRRLDVRTEARFLDPKFLSVHAYGCKLNDIFKKREDSYGEEVQDGSVLNEEEEIMPDDKYREPKRERKNFMKYNFTRGGYEKDMSSYVKIENLARSLPPMDEQTVSRVPENFARSLPPMDEDETEPQVRIITLNPDLRTNDDTKWFSLHEEQETDLNDFHRQRLIGSGRHRMSERDKLKAVLHVQNLIAQQANHVFQTQGPFSQNQKPPFKPFKQFNGKPLRGPSVVSTITELDENLSPIRPIPQRPFDTFFAQSGQIITQPNPPDYQNYYEVISREMEDIFLRGIKTLLTRYVEKQLEIPLKEALMVNIGYTVSYG</sequence>
<dbReference type="RefSeq" id="XP_002426831.1">
    <property type="nucleotide sequence ID" value="XM_002426786.1"/>
</dbReference>
<reference evidence="2" key="2">
    <citation type="submission" date="2007-04" db="EMBL/GenBank/DDBJ databases">
        <title>The genome of the human body louse.</title>
        <authorList>
            <consortium name="The Human Body Louse Genome Consortium"/>
            <person name="Kirkness E."/>
            <person name="Walenz B."/>
            <person name="Hass B."/>
            <person name="Bruggner R."/>
            <person name="Strausberg R."/>
        </authorList>
    </citation>
    <scope>NUCLEOTIDE SEQUENCE</scope>
    <source>
        <strain evidence="2">USDA</strain>
    </source>
</reference>
<evidence type="ECO:0000313" key="2">
    <source>
        <dbReference type="EMBL" id="EEB14093.1"/>
    </source>
</evidence>
<dbReference type="KEGG" id="phu:Phum_PHUM280610"/>
<dbReference type="EMBL" id="AAZO01003262">
    <property type="status" value="NOT_ANNOTATED_CDS"/>
    <property type="molecule type" value="Genomic_DNA"/>
</dbReference>
<dbReference type="PANTHER" id="PTHR21683">
    <property type="entry name" value="COILED-COIL DOMAIN-CONTAINING PROTEIN 42 LIKE-2-LIKE-RELATED"/>
    <property type="match status" value="1"/>
</dbReference>
<dbReference type="eggNOG" id="ENOG502S33H">
    <property type="taxonomic scope" value="Eukaryota"/>
</dbReference>
<reference evidence="2" key="1">
    <citation type="submission" date="2007-04" db="EMBL/GenBank/DDBJ databases">
        <title>Annotation of Pediculus humanus corporis strain USDA.</title>
        <authorList>
            <person name="Kirkness E."/>
            <person name="Hannick L."/>
            <person name="Hass B."/>
            <person name="Bruggner R."/>
            <person name="Lawson D."/>
            <person name="Bidwell S."/>
            <person name="Joardar V."/>
            <person name="Caler E."/>
            <person name="Walenz B."/>
            <person name="Inman J."/>
            <person name="Schobel S."/>
            <person name="Galinsky K."/>
            <person name="Amedeo P."/>
            <person name="Strausberg R."/>
        </authorList>
    </citation>
    <scope>NUCLEOTIDE SEQUENCE</scope>
    <source>
        <strain evidence="2">USDA</strain>
    </source>
</reference>
<dbReference type="AlphaFoldDB" id="E0VL37"/>
<keyword evidence="4" id="KW-1185">Reference proteome</keyword>
<dbReference type="OrthoDB" id="6610013at2759"/>
<dbReference type="GeneID" id="8229483"/>
<evidence type="ECO:0000256" key="1">
    <source>
        <dbReference type="SAM" id="Coils"/>
    </source>
</evidence>
<dbReference type="EMBL" id="DS235269">
    <property type="protein sequence ID" value="EEB14093.1"/>
    <property type="molecule type" value="Genomic_DNA"/>
</dbReference>
<dbReference type="EnsemblMetazoa" id="PHUM280610-RA">
    <property type="protein sequence ID" value="PHUM280610-PA"/>
    <property type="gene ID" value="PHUM280610"/>
</dbReference>
<dbReference type="VEuPathDB" id="VectorBase:PHUM280610"/>
<evidence type="ECO:0000313" key="4">
    <source>
        <dbReference type="Proteomes" id="UP000009046"/>
    </source>
</evidence>
<dbReference type="InterPro" id="IPR051147">
    <property type="entry name" value="CFAP_domain-containing"/>
</dbReference>
<organism>
    <name type="scientific">Pediculus humanus subsp. corporis</name>
    <name type="common">Body louse</name>
    <dbReference type="NCBI Taxonomy" id="121224"/>
    <lineage>
        <taxon>Eukaryota</taxon>
        <taxon>Metazoa</taxon>
        <taxon>Ecdysozoa</taxon>
        <taxon>Arthropoda</taxon>
        <taxon>Hexapoda</taxon>
        <taxon>Insecta</taxon>
        <taxon>Pterygota</taxon>
        <taxon>Neoptera</taxon>
        <taxon>Paraneoptera</taxon>
        <taxon>Psocodea</taxon>
        <taxon>Troctomorpha</taxon>
        <taxon>Phthiraptera</taxon>
        <taxon>Anoplura</taxon>
        <taxon>Pediculidae</taxon>
        <taxon>Pediculus</taxon>
    </lineage>
</organism>
<dbReference type="PANTHER" id="PTHR21683:SF3">
    <property type="entry name" value="CILIA AND FLAGELLA ASSOCIATED PROTEIN 100"/>
    <property type="match status" value="1"/>
</dbReference>
<dbReference type="Proteomes" id="UP000009046">
    <property type="component" value="Unassembled WGS sequence"/>
</dbReference>
<gene>
    <name evidence="3" type="primary">8229483</name>
    <name evidence="2" type="ORF">Phum_PHUM280610</name>
</gene>
<name>E0VL37_PEDHC</name>